<evidence type="ECO:0000256" key="1">
    <source>
        <dbReference type="SAM" id="SignalP"/>
    </source>
</evidence>
<dbReference type="RefSeq" id="WP_085517899.1">
    <property type="nucleotide sequence ID" value="NZ_FXAW01000005.1"/>
</dbReference>
<gene>
    <name evidence="2" type="ORF">SAMN05661096_02741</name>
</gene>
<dbReference type="AlphaFoldDB" id="A0A1X7KGB4"/>
<dbReference type="PANTHER" id="PTHR47197:SF3">
    <property type="entry name" value="DIHYDRO-HEME D1 DEHYDROGENASE"/>
    <property type="match status" value="1"/>
</dbReference>
<dbReference type="InterPro" id="IPR015943">
    <property type="entry name" value="WD40/YVTN_repeat-like_dom_sf"/>
</dbReference>
<dbReference type="Gene3D" id="2.130.10.10">
    <property type="entry name" value="YVTN repeat-like/Quinoprotein amine dehydrogenase"/>
    <property type="match status" value="1"/>
</dbReference>
<accession>A0A1X7KGB4</accession>
<organism evidence="2 3">
    <name type="scientific">Marivirga sericea</name>
    <dbReference type="NCBI Taxonomy" id="1028"/>
    <lineage>
        <taxon>Bacteria</taxon>
        <taxon>Pseudomonadati</taxon>
        <taxon>Bacteroidota</taxon>
        <taxon>Cytophagia</taxon>
        <taxon>Cytophagales</taxon>
        <taxon>Marivirgaceae</taxon>
        <taxon>Marivirga</taxon>
    </lineage>
</organism>
<keyword evidence="1" id="KW-0732">Signal</keyword>
<name>A0A1X7KGB4_9BACT</name>
<feature type="signal peptide" evidence="1">
    <location>
        <begin position="1"/>
        <end position="25"/>
    </location>
</feature>
<evidence type="ECO:0000313" key="2">
    <source>
        <dbReference type="EMBL" id="SMG40350.1"/>
    </source>
</evidence>
<dbReference type="EMBL" id="FXAW01000005">
    <property type="protein sequence ID" value="SMG40350.1"/>
    <property type="molecule type" value="Genomic_DNA"/>
</dbReference>
<dbReference type="STRING" id="1028.SAMN05661096_02741"/>
<dbReference type="Proteomes" id="UP000193804">
    <property type="component" value="Unassembled WGS sequence"/>
</dbReference>
<dbReference type="PANTHER" id="PTHR47197">
    <property type="entry name" value="PROTEIN NIRF"/>
    <property type="match status" value="1"/>
</dbReference>
<proteinExistence type="predicted"/>
<dbReference type="InterPro" id="IPR051200">
    <property type="entry name" value="Host-pathogen_enzymatic-act"/>
</dbReference>
<sequence length="370" mass="40282">MINFNLAKNSAYLILCLLLIFTACKEDEVTPDDEAEIVESDSLVLITTNILIFHEGGFQANNATIGSYNPITQEYQSTSFRDENGSFIGDVQQSVLSNNGIFYSVLNGSNAIKVLDSASLSLSVTIEDEAIDKPRNIAVAGDKAYLSNWGPYNDNFGLSDSRILTIDLNNNSVTGSIDTQEGLEDVQIIGNTLLATRFFFGSYQHLTFINLDNNEILNDIELPAGPEEILMDASGNAWVVCNSGALLKIDIENTSIAETVELGGEIYGDADIYENAIYFLQNNEVKAYNLSSGSITSIATTKAIQTPYAFAVDPVSGAIYIGDGVDFSDGGTVLIYSRDGDLINEFVSGILPTQFVFETELQVFEEEEED</sequence>
<evidence type="ECO:0008006" key="4">
    <source>
        <dbReference type="Google" id="ProtNLM"/>
    </source>
</evidence>
<keyword evidence="3" id="KW-1185">Reference proteome</keyword>
<dbReference type="SUPFAM" id="SSF50969">
    <property type="entry name" value="YVTN repeat-like/Quinoprotein amine dehydrogenase"/>
    <property type="match status" value="1"/>
</dbReference>
<dbReference type="OrthoDB" id="9773938at2"/>
<feature type="chain" id="PRO_5012417300" description="40-residue YVTN family beta-propeller repeat-containing protein" evidence="1">
    <location>
        <begin position="26"/>
        <end position="370"/>
    </location>
</feature>
<evidence type="ECO:0000313" key="3">
    <source>
        <dbReference type="Proteomes" id="UP000193804"/>
    </source>
</evidence>
<dbReference type="InterPro" id="IPR011044">
    <property type="entry name" value="Quino_amine_DH_bsu"/>
</dbReference>
<reference evidence="3" key="1">
    <citation type="submission" date="2017-04" db="EMBL/GenBank/DDBJ databases">
        <authorList>
            <person name="Varghese N."/>
            <person name="Submissions S."/>
        </authorList>
    </citation>
    <scope>NUCLEOTIDE SEQUENCE [LARGE SCALE GENOMIC DNA]</scope>
    <source>
        <strain evidence="3">DSM 4125</strain>
    </source>
</reference>
<protein>
    <recommendedName>
        <fullName evidence="4">40-residue YVTN family beta-propeller repeat-containing protein</fullName>
    </recommendedName>
</protein>